<keyword evidence="9" id="KW-0969">Cilium</keyword>
<dbReference type="Proteomes" id="UP000231632">
    <property type="component" value="Unassembled WGS sequence"/>
</dbReference>
<reference evidence="9 10" key="1">
    <citation type="journal article" date="2017" name="Arch. Microbiol.">
        <title>Mariprofundus micogutta sp. nov., a novel iron-oxidizing zetaproteobacterium isolated from a deep-sea hydrothermal field at the Bayonnaise knoll of the Izu-Ogasawara arc, and a description of Mariprofundales ord. nov. and Zetaproteobacteria classis nov.</title>
        <authorList>
            <person name="Makita H."/>
            <person name="Tanaka E."/>
            <person name="Mitsunobu S."/>
            <person name="Miyazaki M."/>
            <person name="Nunoura T."/>
            <person name="Uematsu K."/>
            <person name="Takaki Y."/>
            <person name="Nishi S."/>
            <person name="Shimamura S."/>
            <person name="Takai K."/>
        </authorList>
    </citation>
    <scope>NUCLEOTIDE SEQUENCE [LARGE SCALE GENOMIC DNA]</scope>
    <source>
        <strain evidence="9 10">ET2</strain>
    </source>
</reference>
<dbReference type="SUPFAM" id="SSF117143">
    <property type="entry name" value="Flagellar hook protein flgE"/>
    <property type="match status" value="1"/>
</dbReference>
<dbReference type="Pfam" id="PF22692">
    <property type="entry name" value="LlgE_F_G_D1"/>
    <property type="match status" value="1"/>
</dbReference>
<dbReference type="InterPro" id="IPR020013">
    <property type="entry name" value="Flagellar_FlgE/F/G"/>
</dbReference>
<dbReference type="Pfam" id="PF06429">
    <property type="entry name" value="Flg_bbr_C"/>
    <property type="match status" value="1"/>
</dbReference>
<comment type="similarity">
    <text evidence="2 5">Belongs to the flagella basal body rod proteins family.</text>
</comment>
<name>A0A1L8CM48_9PROT</name>
<dbReference type="InterPro" id="IPR019776">
    <property type="entry name" value="Flagellar_basal_body_rod_CS"/>
</dbReference>
<dbReference type="PROSITE" id="PS00588">
    <property type="entry name" value="FLAGELLA_BB_ROD"/>
    <property type="match status" value="1"/>
</dbReference>
<gene>
    <name evidence="9" type="ORF">MMIC_P0961</name>
</gene>
<dbReference type="NCBIfam" id="TIGR03506">
    <property type="entry name" value="FlgEFG_subfam"/>
    <property type="match status" value="1"/>
</dbReference>
<evidence type="ECO:0000256" key="1">
    <source>
        <dbReference type="ARBA" id="ARBA00004117"/>
    </source>
</evidence>
<feature type="domain" description="Flagellar hook protein FlgE D2" evidence="7">
    <location>
        <begin position="171"/>
        <end position="347"/>
    </location>
</feature>
<evidence type="ECO:0000313" key="10">
    <source>
        <dbReference type="Proteomes" id="UP000231632"/>
    </source>
</evidence>
<dbReference type="RefSeq" id="WP_072659322.1">
    <property type="nucleotide sequence ID" value="NZ_BDFD01000006.1"/>
</dbReference>
<dbReference type="GO" id="GO:0009425">
    <property type="term" value="C:bacterial-type flagellum basal body"/>
    <property type="evidence" value="ECO:0007669"/>
    <property type="project" value="UniProtKB-SubCell"/>
</dbReference>
<dbReference type="OrthoDB" id="5288318at2"/>
<evidence type="ECO:0000256" key="3">
    <source>
        <dbReference type="ARBA" id="ARBA00019015"/>
    </source>
</evidence>
<dbReference type="Gene3D" id="2.60.98.20">
    <property type="entry name" value="Flagellar hook protein FlgE"/>
    <property type="match status" value="1"/>
</dbReference>
<keyword evidence="10" id="KW-1185">Reference proteome</keyword>
<evidence type="ECO:0000256" key="2">
    <source>
        <dbReference type="ARBA" id="ARBA00009677"/>
    </source>
</evidence>
<dbReference type="EMBL" id="BDFD01000006">
    <property type="protein sequence ID" value="GAV20000.1"/>
    <property type="molecule type" value="Genomic_DNA"/>
</dbReference>
<organism evidence="9 10">
    <name type="scientific">Mariprofundus micogutta</name>
    <dbReference type="NCBI Taxonomy" id="1921010"/>
    <lineage>
        <taxon>Bacteria</taxon>
        <taxon>Pseudomonadati</taxon>
        <taxon>Pseudomonadota</taxon>
        <taxon>Candidatius Mariprofundia</taxon>
        <taxon>Mariprofundales</taxon>
        <taxon>Mariprofundaceae</taxon>
        <taxon>Mariprofundus</taxon>
    </lineage>
</organism>
<comment type="subcellular location">
    <subcellularLocation>
        <location evidence="1 5">Bacterial flagellum basal body</location>
    </subcellularLocation>
</comment>
<feature type="domain" description="Flagellar basal-body/hook protein C-terminal" evidence="6">
    <location>
        <begin position="423"/>
        <end position="464"/>
    </location>
</feature>
<dbReference type="InterPro" id="IPR037058">
    <property type="entry name" value="Falgellar_hook_FlgE_sf"/>
</dbReference>
<dbReference type="AlphaFoldDB" id="A0A1L8CM48"/>
<proteinExistence type="inferred from homology"/>
<evidence type="ECO:0000313" key="9">
    <source>
        <dbReference type="EMBL" id="GAV20000.1"/>
    </source>
</evidence>
<sequence>MGIYNALFIGASGLSSFGEAVRVVGDNIANVNSLGFKSQNVNFSDVLSQTVGVTRSNIANQVGNGVRIGSITRDQQQGSLQNTTSPTDMAINGNGLFAMRDPATAELSYTRAGAFILDKDFNLIDGQGNVVQGFAVDATTETAVGNVTDITFSNLAAQAQSTTTVTAGITLDSNAVVLPTGTVFDPTDPTTFHYKTEVNAFDSLGQTHAVSLQFTKVGQDASGNIVWDWHSSVDGGELTGGTAGVATEISAPTASVLTAGVVTTPGTQTVVFGPSGELVQENSPTLTFNWANATPSTIDMNFGNAAGQGVLYPIAAADAQGITGNGLDGTVQMAGSFATRQMTRDGFASGFLDKLETDSAGKIFGVFTNGQRRALFQVALANFPNDAVLSHDGNNLLSETIASGSPVLSLPGAGGMGTISPYALEQSNVDLAAEFVKLIVVQRGYEANSKTILTTDQMLSSLMQVKR</sequence>
<protein>
    <recommendedName>
        <fullName evidence="3 5">Flagellar hook protein FlgE</fullName>
    </recommendedName>
</protein>
<evidence type="ECO:0000259" key="6">
    <source>
        <dbReference type="Pfam" id="PF06429"/>
    </source>
</evidence>
<evidence type="ECO:0000256" key="4">
    <source>
        <dbReference type="ARBA" id="ARBA00023143"/>
    </source>
</evidence>
<dbReference type="GO" id="GO:0005829">
    <property type="term" value="C:cytosol"/>
    <property type="evidence" value="ECO:0007669"/>
    <property type="project" value="TreeGrafter"/>
</dbReference>
<dbReference type="InterPro" id="IPR011491">
    <property type="entry name" value="FlgE_D2"/>
</dbReference>
<dbReference type="PANTHER" id="PTHR30435">
    <property type="entry name" value="FLAGELLAR PROTEIN"/>
    <property type="match status" value="1"/>
</dbReference>
<dbReference type="InterPro" id="IPR037925">
    <property type="entry name" value="FlgE/F/G-like"/>
</dbReference>
<comment type="caution">
    <text evidence="9">The sequence shown here is derived from an EMBL/GenBank/DDBJ whole genome shotgun (WGS) entry which is preliminary data.</text>
</comment>
<evidence type="ECO:0000259" key="8">
    <source>
        <dbReference type="Pfam" id="PF22692"/>
    </source>
</evidence>
<accession>A0A1L8CM48</accession>
<dbReference type="GO" id="GO:0009424">
    <property type="term" value="C:bacterial-type flagellum hook"/>
    <property type="evidence" value="ECO:0007669"/>
    <property type="project" value="TreeGrafter"/>
</dbReference>
<dbReference type="GO" id="GO:0071978">
    <property type="term" value="P:bacterial-type flagellum-dependent swarming motility"/>
    <property type="evidence" value="ECO:0007669"/>
    <property type="project" value="TreeGrafter"/>
</dbReference>
<dbReference type="InterPro" id="IPR053967">
    <property type="entry name" value="LlgE_F_G-like_D1"/>
</dbReference>
<comment type="function">
    <text evidence="5">A flexible structure which links the flagellar filament to the drive apparatus in the basal body.</text>
</comment>
<dbReference type="Pfam" id="PF07559">
    <property type="entry name" value="FlgE_D2"/>
    <property type="match status" value="1"/>
</dbReference>
<evidence type="ECO:0000259" key="7">
    <source>
        <dbReference type="Pfam" id="PF07559"/>
    </source>
</evidence>
<dbReference type="InterPro" id="IPR010930">
    <property type="entry name" value="Flg_bb/hook_C_dom"/>
</dbReference>
<keyword evidence="9" id="KW-0282">Flagellum</keyword>
<dbReference type="STRING" id="1921010.MMIC_P0961"/>
<keyword evidence="4 5" id="KW-0975">Bacterial flagellum</keyword>
<evidence type="ECO:0000256" key="5">
    <source>
        <dbReference type="RuleBase" id="RU362116"/>
    </source>
</evidence>
<keyword evidence="9" id="KW-0966">Cell projection</keyword>
<feature type="domain" description="Flagellar hook protein FlgE/F/G-like D1" evidence="8">
    <location>
        <begin position="90"/>
        <end position="151"/>
    </location>
</feature>
<dbReference type="PANTHER" id="PTHR30435:SF1">
    <property type="entry name" value="FLAGELLAR HOOK PROTEIN FLGE"/>
    <property type="match status" value="1"/>
</dbReference>